<keyword evidence="3" id="KW-1185">Reference proteome</keyword>
<dbReference type="KEGG" id="pdh:B9T62_15340"/>
<evidence type="ECO:0000313" key="2">
    <source>
        <dbReference type="EMBL" id="ASA22027.1"/>
    </source>
</evidence>
<evidence type="ECO:0000313" key="3">
    <source>
        <dbReference type="Proteomes" id="UP000249890"/>
    </source>
</evidence>
<protein>
    <submittedName>
        <fullName evidence="2">Uncharacterized protein</fullName>
    </submittedName>
</protein>
<sequence>MRFVGIDPATTTGFVALDEEGNVLVEIAVTGEGKAPKGGITTGKLVSLENKFYTLLKPEDKIAIEQPAYGTQTAVTAGMIHGGLRTMIYRKGLLEYIDVNPARTKKYVAVESWTGQKGSMRRLDSEEQKEAVKAAALEHFGYTHPVHDVIDAYIIARISLAVYKVRNGGSLELYTSYQQEVIRDIISPPPKVKKPRKKNDKSKTKTNKRPGKPAAAGSHTHSTEQSFLF</sequence>
<evidence type="ECO:0000256" key="1">
    <source>
        <dbReference type="SAM" id="MobiDB-lite"/>
    </source>
</evidence>
<feature type="compositionally biased region" description="Basic residues" evidence="1">
    <location>
        <begin position="191"/>
        <end position="211"/>
    </location>
</feature>
<proteinExistence type="predicted"/>
<dbReference type="AlphaFoldDB" id="A0A2Z2K9E1"/>
<name>A0A2Z2K9E1_9BACL</name>
<accession>A0A2Z2K9E1</accession>
<feature type="region of interest" description="Disordered" evidence="1">
    <location>
        <begin position="185"/>
        <end position="229"/>
    </location>
</feature>
<dbReference type="OrthoDB" id="2850721at2"/>
<organism evidence="2 3">
    <name type="scientific">Paenibacillus donghaensis</name>
    <dbReference type="NCBI Taxonomy" id="414771"/>
    <lineage>
        <taxon>Bacteria</taxon>
        <taxon>Bacillati</taxon>
        <taxon>Bacillota</taxon>
        <taxon>Bacilli</taxon>
        <taxon>Bacillales</taxon>
        <taxon>Paenibacillaceae</taxon>
        <taxon>Paenibacillus</taxon>
    </lineage>
</organism>
<gene>
    <name evidence="2" type="ORF">B9T62_15340</name>
</gene>
<dbReference type="Gene3D" id="3.30.420.10">
    <property type="entry name" value="Ribonuclease H-like superfamily/Ribonuclease H"/>
    <property type="match status" value="1"/>
</dbReference>
<dbReference type="InterPro" id="IPR036397">
    <property type="entry name" value="RNaseH_sf"/>
</dbReference>
<dbReference type="GO" id="GO:0003676">
    <property type="term" value="F:nucleic acid binding"/>
    <property type="evidence" value="ECO:0007669"/>
    <property type="project" value="InterPro"/>
</dbReference>
<dbReference type="Proteomes" id="UP000249890">
    <property type="component" value="Chromosome"/>
</dbReference>
<dbReference type="RefSeq" id="WP_087916032.1">
    <property type="nucleotide sequence ID" value="NZ_CP021780.1"/>
</dbReference>
<reference evidence="2 3" key="1">
    <citation type="submission" date="2017-06" db="EMBL/GenBank/DDBJ databases">
        <title>Complete genome sequence of Paenibacillus donghaensis KCTC 13049T isolated from East Sea sediment, South Korea.</title>
        <authorList>
            <person name="Jung B.K."/>
            <person name="Hong S.-J."/>
            <person name="Shin J.-H."/>
        </authorList>
    </citation>
    <scope>NUCLEOTIDE SEQUENCE [LARGE SCALE GENOMIC DNA]</scope>
    <source>
        <strain evidence="2 3">KCTC 13049</strain>
    </source>
</reference>
<feature type="compositionally biased region" description="Polar residues" evidence="1">
    <location>
        <begin position="219"/>
        <end position="229"/>
    </location>
</feature>
<dbReference type="EMBL" id="CP021780">
    <property type="protein sequence ID" value="ASA22027.1"/>
    <property type="molecule type" value="Genomic_DNA"/>
</dbReference>